<sequence length="234" mass="27610">MLSALSAKLKQYRHTQRTASLPWHWRIKEMKIVVTIVTVCPLSITAVSVGFEAITKLKIEKEYRERIDNGQQEYRLQYEHMCYDLFDNQIEFFMNFKHIHPNKVYIIKEILCTLPYTNSSLNNSNSGYDIKMVDEYPRCGLKRISYFEVKLQTDSCMDYTYKNCLQMILFFCEDFQKTTHLVGNADKSWDMCEPLLAISHVAFNVSSVDEISTENALHLRHMMESSFFKLHVRQ</sequence>
<dbReference type="EnsemblMetazoa" id="GAUT019095-RA">
    <property type="protein sequence ID" value="GAUT019095-PA"/>
    <property type="gene ID" value="GAUT019095"/>
</dbReference>
<evidence type="ECO:0000256" key="1">
    <source>
        <dbReference type="SAM" id="Phobius"/>
    </source>
</evidence>
<dbReference type="Proteomes" id="UP000078200">
    <property type="component" value="Unassembled WGS sequence"/>
</dbReference>
<organism evidence="2 3">
    <name type="scientific">Glossina austeni</name>
    <name type="common">Savannah tsetse fly</name>
    <dbReference type="NCBI Taxonomy" id="7395"/>
    <lineage>
        <taxon>Eukaryota</taxon>
        <taxon>Metazoa</taxon>
        <taxon>Ecdysozoa</taxon>
        <taxon>Arthropoda</taxon>
        <taxon>Hexapoda</taxon>
        <taxon>Insecta</taxon>
        <taxon>Pterygota</taxon>
        <taxon>Neoptera</taxon>
        <taxon>Endopterygota</taxon>
        <taxon>Diptera</taxon>
        <taxon>Brachycera</taxon>
        <taxon>Muscomorpha</taxon>
        <taxon>Hippoboscoidea</taxon>
        <taxon>Glossinidae</taxon>
        <taxon>Glossina</taxon>
    </lineage>
</organism>
<dbReference type="VEuPathDB" id="VectorBase:GAUT019095"/>
<reference evidence="2" key="1">
    <citation type="submission" date="2020-05" db="UniProtKB">
        <authorList>
            <consortium name="EnsemblMetazoa"/>
        </authorList>
    </citation>
    <scope>IDENTIFICATION</scope>
    <source>
        <strain evidence="2">TTRI</strain>
    </source>
</reference>
<evidence type="ECO:0000313" key="2">
    <source>
        <dbReference type="EnsemblMetazoa" id="GAUT019095-PA"/>
    </source>
</evidence>
<proteinExistence type="predicted"/>
<accession>A0A1A9UXP1</accession>
<evidence type="ECO:0000313" key="3">
    <source>
        <dbReference type="Proteomes" id="UP000078200"/>
    </source>
</evidence>
<feature type="transmembrane region" description="Helical" evidence="1">
    <location>
        <begin position="32"/>
        <end position="54"/>
    </location>
</feature>
<name>A0A1A9UXP1_GLOAU</name>
<keyword evidence="1" id="KW-0472">Membrane</keyword>
<keyword evidence="3" id="KW-1185">Reference proteome</keyword>
<protein>
    <submittedName>
        <fullName evidence="2">Uncharacterized protein</fullName>
    </submittedName>
</protein>
<dbReference type="AlphaFoldDB" id="A0A1A9UXP1"/>
<keyword evidence="1" id="KW-1133">Transmembrane helix</keyword>
<keyword evidence="1" id="KW-0812">Transmembrane</keyword>